<proteinExistence type="inferred from homology"/>
<accession>A0ABU0Z9N9</accession>
<dbReference type="InterPro" id="IPR029066">
    <property type="entry name" value="PLP-binding_barrel"/>
</dbReference>
<keyword evidence="4" id="KW-0413">Isomerase</keyword>
<feature type="domain" description="D-serine dehydratase-like" evidence="3">
    <location>
        <begin position="291"/>
        <end position="388"/>
    </location>
</feature>
<evidence type="ECO:0000256" key="1">
    <source>
        <dbReference type="ARBA" id="ARBA00005323"/>
    </source>
</evidence>
<dbReference type="SMART" id="SM01119">
    <property type="entry name" value="D-ser_dehydrat"/>
    <property type="match status" value="1"/>
</dbReference>
<evidence type="ECO:0000259" key="3">
    <source>
        <dbReference type="SMART" id="SM01119"/>
    </source>
</evidence>
<dbReference type="PANTHER" id="PTHR28004:SF8">
    <property type="entry name" value="D-SERINE DEAMINASE"/>
    <property type="match status" value="1"/>
</dbReference>
<evidence type="ECO:0000313" key="4">
    <source>
        <dbReference type="EMBL" id="MDQ7903776.1"/>
    </source>
</evidence>
<name>A0ABU0Z9N9_9ACTN</name>
<dbReference type="InterPro" id="IPR051466">
    <property type="entry name" value="D-amino_acid_metab_enzyme"/>
</dbReference>
<keyword evidence="5" id="KW-1185">Reference proteome</keyword>
<dbReference type="Gene3D" id="2.40.37.20">
    <property type="entry name" value="D-serine dehydratase-like domain"/>
    <property type="match status" value="1"/>
</dbReference>
<dbReference type="InterPro" id="IPR001608">
    <property type="entry name" value="Ala_racemase_N"/>
</dbReference>
<evidence type="ECO:0000313" key="5">
    <source>
        <dbReference type="Proteomes" id="UP001230908"/>
    </source>
</evidence>
<dbReference type="Pfam" id="PF14031">
    <property type="entry name" value="D-ser_dehydrat"/>
    <property type="match status" value="1"/>
</dbReference>
<comment type="similarity">
    <text evidence="1">Belongs to the DSD1 family.</text>
</comment>
<dbReference type="Proteomes" id="UP001230908">
    <property type="component" value="Unassembled WGS sequence"/>
</dbReference>
<reference evidence="4 5" key="1">
    <citation type="submission" date="2023-08" db="EMBL/GenBank/DDBJ databases">
        <title>Phytohabitans sansha sp. nov., isolated from marine sediment.</title>
        <authorList>
            <person name="Zhao Y."/>
            <person name="Yi K."/>
        </authorList>
    </citation>
    <scope>NUCLEOTIDE SEQUENCE [LARGE SCALE GENOMIC DNA]</scope>
    <source>
        <strain evidence="4 5">ZYX-F-186</strain>
    </source>
</reference>
<comment type="caution">
    <text evidence="4">The sequence shown here is derived from an EMBL/GenBank/DDBJ whole genome shotgun (WGS) entry which is preliminary data.</text>
</comment>
<dbReference type="InterPro" id="IPR026956">
    <property type="entry name" value="D-ser_dehydrat-like_dom"/>
</dbReference>
<gene>
    <name evidence="4" type="ORF">RB614_04495</name>
</gene>
<dbReference type="EMBL" id="JAVHUY010000003">
    <property type="protein sequence ID" value="MDQ7903776.1"/>
    <property type="molecule type" value="Genomic_DNA"/>
</dbReference>
<protein>
    <submittedName>
        <fullName evidence="4">Alanine racemase</fullName>
        <ecNumber evidence="4">5.1.1.1</ecNumber>
    </submittedName>
</protein>
<organism evidence="4 5">
    <name type="scientific">Phytohabitans maris</name>
    <dbReference type="NCBI Taxonomy" id="3071409"/>
    <lineage>
        <taxon>Bacteria</taxon>
        <taxon>Bacillati</taxon>
        <taxon>Actinomycetota</taxon>
        <taxon>Actinomycetes</taxon>
        <taxon>Micromonosporales</taxon>
        <taxon>Micromonosporaceae</taxon>
    </lineage>
</organism>
<keyword evidence="2" id="KW-0456">Lyase</keyword>
<dbReference type="Pfam" id="PF01168">
    <property type="entry name" value="Ala_racemase_N"/>
    <property type="match status" value="1"/>
</dbReference>
<dbReference type="EC" id="5.1.1.1" evidence="4"/>
<dbReference type="InterPro" id="IPR042208">
    <property type="entry name" value="D-ser_dehydrat-like_sf"/>
</dbReference>
<dbReference type="GO" id="GO:0008784">
    <property type="term" value="F:alanine racemase activity"/>
    <property type="evidence" value="ECO:0007669"/>
    <property type="project" value="UniProtKB-EC"/>
</dbReference>
<dbReference type="PANTHER" id="PTHR28004">
    <property type="entry name" value="ZGC:162816-RELATED"/>
    <property type="match status" value="1"/>
</dbReference>
<sequence length="401" mass="41713">MAGEPPKGLPSTDPRGANLFDGTFPLPVAVLDGAALDHNLATMARYCADNAVLLAPHGKTTMSPELVRRQLEHGAWAVTAATAWQAGVLAAFGVPRILIANQVVDAGSLAVLDRLLARADIELYCYADSTAALDALLGGLAPGHLGRLRVLVEIGVAGGRTGLRDDREALALARRIAAGPAPLAGVAAFEGIIDEPDLGAGLARVDALLRRIAGLCREIDAAGLAGPAPIATVGGSAYFDRVVRLLPRALAGTGFRTVLRSGCYLTHDAGSYHALSPFGAGGREAPRLREALHVWAPVLSRPEPELAIAGLGRRDASADAGLPVPQLVRRRTGEAGPLPSTVVTAVNDQHAYLHLAPPDALAVGDLVRFGISHPCTTFDKWHAIPVVDPDGTVIDVAHTHF</sequence>
<dbReference type="Gene3D" id="3.20.20.10">
    <property type="entry name" value="Alanine racemase"/>
    <property type="match status" value="1"/>
</dbReference>
<dbReference type="RefSeq" id="WP_308711050.1">
    <property type="nucleotide sequence ID" value="NZ_JAVHUY010000003.1"/>
</dbReference>
<evidence type="ECO:0000256" key="2">
    <source>
        <dbReference type="ARBA" id="ARBA00023239"/>
    </source>
</evidence>
<dbReference type="SUPFAM" id="SSF51419">
    <property type="entry name" value="PLP-binding barrel"/>
    <property type="match status" value="1"/>
</dbReference>